<dbReference type="NCBIfam" id="TIGR00208">
    <property type="entry name" value="fliS"/>
    <property type="match status" value="1"/>
</dbReference>
<keyword evidence="8" id="KW-1185">Reference proteome</keyword>
<keyword evidence="7" id="KW-0966">Cell projection</keyword>
<accession>A0A9X2MKF6</accession>
<comment type="subcellular location">
    <subcellularLocation>
        <location evidence="1 6">Cytoplasm</location>
        <location evidence="1 6">Cytosol</location>
    </subcellularLocation>
</comment>
<comment type="caution">
    <text evidence="7">The sequence shown here is derived from an EMBL/GenBank/DDBJ whole genome shotgun (WGS) entry which is preliminary data.</text>
</comment>
<evidence type="ECO:0000256" key="1">
    <source>
        <dbReference type="ARBA" id="ARBA00004514"/>
    </source>
</evidence>
<keyword evidence="3 6" id="KW-0963">Cytoplasm</keyword>
<name>A0A9X2MKF6_9FIRM</name>
<dbReference type="CDD" id="cd16098">
    <property type="entry name" value="FliS"/>
    <property type="match status" value="1"/>
</dbReference>
<gene>
    <name evidence="7" type="primary">fliS</name>
    <name evidence="7" type="ORF">NSA23_11715</name>
</gene>
<evidence type="ECO:0000256" key="5">
    <source>
        <dbReference type="ARBA" id="ARBA00023186"/>
    </source>
</evidence>
<dbReference type="InterPro" id="IPR003713">
    <property type="entry name" value="FliS"/>
</dbReference>
<dbReference type="RefSeq" id="WP_042678678.1">
    <property type="nucleotide sequence ID" value="NZ_CABKTM010000007.1"/>
</dbReference>
<organism evidence="7 8">
    <name type="scientific">Anaerosalibacter massiliensis</name>
    <dbReference type="NCBI Taxonomy" id="1347392"/>
    <lineage>
        <taxon>Bacteria</taxon>
        <taxon>Bacillati</taxon>
        <taxon>Bacillota</taxon>
        <taxon>Tissierellia</taxon>
        <taxon>Tissierellales</taxon>
        <taxon>Sporanaerobacteraceae</taxon>
        <taxon>Anaerosalibacter</taxon>
    </lineage>
</organism>
<dbReference type="PANTHER" id="PTHR34773">
    <property type="entry name" value="FLAGELLAR SECRETION CHAPERONE FLIS"/>
    <property type="match status" value="1"/>
</dbReference>
<dbReference type="GO" id="GO:0005829">
    <property type="term" value="C:cytosol"/>
    <property type="evidence" value="ECO:0007669"/>
    <property type="project" value="UniProtKB-SubCell"/>
</dbReference>
<keyword evidence="4 6" id="KW-1005">Bacterial flagellum biogenesis</keyword>
<proteinExistence type="inferred from homology"/>
<keyword evidence="5" id="KW-0143">Chaperone</keyword>
<dbReference type="SUPFAM" id="SSF101116">
    <property type="entry name" value="Flagellar export chaperone FliS"/>
    <property type="match status" value="1"/>
</dbReference>
<reference evidence="7" key="1">
    <citation type="submission" date="2022-07" db="EMBL/GenBank/DDBJ databases">
        <title>Enhanced cultured diversity of the mouse gut microbiota enables custom-made synthetic communities.</title>
        <authorList>
            <person name="Afrizal A."/>
        </authorList>
    </citation>
    <scope>NUCLEOTIDE SEQUENCE</scope>
    <source>
        <strain evidence="7">DSM 29482</strain>
    </source>
</reference>
<keyword evidence="7" id="KW-0969">Cilium</keyword>
<evidence type="ECO:0000313" key="8">
    <source>
        <dbReference type="Proteomes" id="UP001142078"/>
    </source>
</evidence>
<dbReference type="Proteomes" id="UP001142078">
    <property type="component" value="Unassembled WGS sequence"/>
</dbReference>
<dbReference type="InterPro" id="IPR036584">
    <property type="entry name" value="FliS_sf"/>
</dbReference>
<dbReference type="GO" id="GO:0071973">
    <property type="term" value="P:bacterial-type flagellum-dependent cell motility"/>
    <property type="evidence" value="ECO:0007669"/>
    <property type="project" value="TreeGrafter"/>
</dbReference>
<dbReference type="PANTHER" id="PTHR34773:SF1">
    <property type="entry name" value="FLAGELLAR SECRETION CHAPERONE FLIS"/>
    <property type="match status" value="1"/>
</dbReference>
<dbReference type="PIRSF" id="PIRSF039090">
    <property type="entry name" value="Flis"/>
    <property type="match status" value="1"/>
</dbReference>
<comment type="similarity">
    <text evidence="2 6">Belongs to the FliS family.</text>
</comment>
<dbReference type="EMBL" id="JANJZL010000008">
    <property type="protein sequence ID" value="MCR2044772.1"/>
    <property type="molecule type" value="Genomic_DNA"/>
</dbReference>
<dbReference type="Pfam" id="PF02561">
    <property type="entry name" value="FliS"/>
    <property type="match status" value="1"/>
</dbReference>
<keyword evidence="7" id="KW-0282">Flagellum</keyword>
<evidence type="ECO:0000256" key="3">
    <source>
        <dbReference type="ARBA" id="ARBA00022490"/>
    </source>
</evidence>
<dbReference type="Gene3D" id="1.20.120.340">
    <property type="entry name" value="Flagellar protein FliS"/>
    <property type="match status" value="1"/>
</dbReference>
<protein>
    <recommendedName>
        <fullName evidence="6">Flagellar secretion chaperone FliS</fullName>
    </recommendedName>
</protein>
<evidence type="ECO:0000256" key="4">
    <source>
        <dbReference type="ARBA" id="ARBA00022795"/>
    </source>
</evidence>
<evidence type="ECO:0000313" key="7">
    <source>
        <dbReference type="EMBL" id="MCR2044772.1"/>
    </source>
</evidence>
<dbReference type="OrthoDB" id="1524959at2"/>
<evidence type="ECO:0000256" key="6">
    <source>
        <dbReference type="PIRNR" id="PIRNR039090"/>
    </source>
</evidence>
<evidence type="ECO:0000256" key="2">
    <source>
        <dbReference type="ARBA" id="ARBA00008787"/>
    </source>
</evidence>
<dbReference type="AlphaFoldDB" id="A0A9X2MKF6"/>
<sequence>MNHNVLNQYKQNTVNTATPEELTLMLYKGAIKFINIGKIGIENGDTEKAHEAIIRAQDIIIELNASLNMDYDISKELRNIYEFMIDRLVDANIQKETKSLEEVLELLTELKDTWKEAMQKIKKVRYANK</sequence>
<dbReference type="GO" id="GO:0044780">
    <property type="term" value="P:bacterial-type flagellum assembly"/>
    <property type="evidence" value="ECO:0007669"/>
    <property type="project" value="InterPro"/>
</dbReference>